<sequence length="120" mass="13538">MCRRASPGRARYADIARAREACGHRRGARGMRASPGIDIGHTIQECNKVCDLIEEFIRSGALNVLSRTTTLTKVEETEDGEVEAEVFEKDIKARAKEYQPQQGKLFILLKLHRNKKNQAL</sequence>
<accession>A0AAN9MFW6</accession>
<protein>
    <submittedName>
        <fullName evidence="1">Uncharacterized protein</fullName>
    </submittedName>
</protein>
<name>A0AAN9MFW6_PHACN</name>
<reference evidence="1 2" key="1">
    <citation type="submission" date="2024-01" db="EMBL/GenBank/DDBJ databases">
        <title>The genomes of 5 underutilized Papilionoideae crops provide insights into root nodulation and disease resistanc.</title>
        <authorList>
            <person name="Jiang F."/>
        </authorList>
    </citation>
    <scope>NUCLEOTIDE SEQUENCE [LARGE SCALE GENOMIC DNA]</scope>
    <source>
        <strain evidence="1">JINMINGXINNONG_FW02</strain>
        <tissue evidence="1">Leaves</tissue>
    </source>
</reference>
<dbReference type="AlphaFoldDB" id="A0AAN9MFW6"/>
<gene>
    <name evidence="1" type="ORF">VNO80_19302</name>
</gene>
<proteinExistence type="predicted"/>
<comment type="caution">
    <text evidence="1">The sequence shown here is derived from an EMBL/GenBank/DDBJ whole genome shotgun (WGS) entry which is preliminary data.</text>
</comment>
<organism evidence="1 2">
    <name type="scientific">Phaseolus coccineus</name>
    <name type="common">Scarlet runner bean</name>
    <name type="synonym">Phaseolus multiflorus</name>
    <dbReference type="NCBI Taxonomy" id="3886"/>
    <lineage>
        <taxon>Eukaryota</taxon>
        <taxon>Viridiplantae</taxon>
        <taxon>Streptophyta</taxon>
        <taxon>Embryophyta</taxon>
        <taxon>Tracheophyta</taxon>
        <taxon>Spermatophyta</taxon>
        <taxon>Magnoliopsida</taxon>
        <taxon>eudicotyledons</taxon>
        <taxon>Gunneridae</taxon>
        <taxon>Pentapetalae</taxon>
        <taxon>rosids</taxon>
        <taxon>fabids</taxon>
        <taxon>Fabales</taxon>
        <taxon>Fabaceae</taxon>
        <taxon>Papilionoideae</taxon>
        <taxon>50 kb inversion clade</taxon>
        <taxon>NPAAA clade</taxon>
        <taxon>indigoferoid/millettioid clade</taxon>
        <taxon>Phaseoleae</taxon>
        <taxon>Phaseolus</taxon>
    </lineage>
</organism>
<evidence type="ECO:0000313" key="1">
    <source>
        <dbReference type="EMBL" id="KAK7353849.1"/>
    </source>
</evidence>
<dbReference type="EMBL" id="JAYMYR010000007">
    <property type="protein sequence ID" value="KAK7353849.1"/>
    <property type="molecule type" value="Genomic_DNA"/>
</dbReference>
<keyword evidence="2" id="KW-1185">Reference proteome</keyword>
<evidence type="ECO:0000313" key="2">
    <source>
        <dbReference type="Proteomes" id="UP001374584"/>
    </source>
</evidence>
<dbReference type="Proteomes" id="UP001374584">
    <property type="component" value="Unassembled WGS sequence"/>
</dbReference>